<gene>
    <name evidence="1" type="ORF">CMV_012268</name>
</gene>
<dbReference type="Proteomes" id="UP000737018">
    <property type="component" value="Unassembled WGS sequence"/>
</dbReference>
<evidence type="ECO:0000313" key="2">
    <source>
        <dbReference type="Proteomes" id="UP000737018"/>
    </source>
</evidence>
<accession>A0A8J4RBA8</accession>
<proteinExistence type="predicted"/>
<organism evidence="1 2">
    <name type="scientific">Castanea mollissima</name>
    <name type="common">Chinese chestnut</name>
    <dbReference type="NCBI Taxonomy" id="60419"/>
    <lineage>
        <taxon>Eukaryota</taxon>
        <taxon>Viridiplantae</taxon>
        <taxon>Streptophyta</taxon>
        <taxon>Embryophyta</taxon>
        <taxon>Tracheophyta</taxon>
        <taxon>Spermatophyta</taxon>
        <taxon>Magnoliopsida</taxon>
        <taxon>eudicotyledons</taxon>
        <taxon>Gunneridae</taxon>
        <taxon>Pentapetalae</taxon>
        <taxon>rosids</taxon>
        <taxon>fabids</taxon>
        <taxon>Fagales</taxon>
        <taxon>Fagaceae</taxon>
        <taxon>Castanea</taxon>
    </lineage>
</organism>
<sequence>MWKLQSIQKGVGQLSLRGPWQLIIKVTGFRDKKRDMSAFVFEAVNIQGDCVLFAVNSSLTGTAFGILLEAVVDACLTAKYHGFHGVLFLTDSRGMIKTFNTRKALDW</sequence>
<keyword evidence="2" id="KW-1185">Reference proteome</keyword>
<dbReference type="AlphaFoldDB" id="A0A8J4RBA8"/>
<reference evidence="1" key="1">
    <citation type="submission" date="2020-03" db="EMBL/GenBank/DDBJ databases">
        <title>Castanea mollissima Vanexum genome sequencing.</title>
        <authorList>
            <person name="Staton M."/>
        </authorList>
    </citation>
    <scope>NUCLEOTIDE SEQUENCE</scope>
    <source>
        <tissue evidence="1">Leaf</tissue>
    </source>
</reference>
<protein>
    <submittedName>
        <fullName evidence="1">Uncharacterized protein</fullName>
    </submittedName>
</protein>
<comment type="caution">
    <text evidence="1">The sequence shown here is derived from an EMBL/GenBank/DDBJ whole genome shotgun (WGS) entry which is preliminary data.</text>
</comment>
<dbReference type="EMBL" id="JRKL02001560">
    <property type="protein sequence ID" value="KAF3963335.1"/>
    <property type="molecule type" value="Genomic_DNA"/>
</dbReference>
<evidence type="ECO:0000313" key="1">
    <source>
        <dbReference type="EMBL" id="KAF3963335.1"/>
    </source>
</evidence>
<dbReference type="OrthoDB" id="10500556at2759"/>
<name>A0A8J4RBA8_9ROSI</name>